<dbReference type="InterPro" id="IPR051908">
    <property type="entry name" value="Ribosomal_N-acetyltransferase"/>
</dbReference>
<dbReference type="Proteomes" id="UP000013858">
    <property type="component" value="Unassembled WGS sequence"/>
</dbReference>
<dbReference type="GO" id="GO:0008999">
    <property type="term" value="F:protein-N-terminal-alanine acetyltransferase activity"/>
    <property type="evidence" value="ECO:0007669"/>
    <property type="project" value="TreeGrafter"/>
</dbReference>
<dbReference type="EMBL" id="ASVY01000003">
    <property type="protein sequence ID" value="EOT60284.1"/>
    <property type="molecule type" value="Genomic_DNA"/>
</dbReference>
<protein>
    <recommendedName>
        <fullName evidence="1">N-acetyltransferase domain-containing protein</fullName>
    </recommendedName>
</protein>
<dbReference type="Pfam" id="PF13302">
    <property type="entry name" value="Acetyltransf_3"/>
    <property type="match status" value="1"/>
</dbReference>
<dbReference type="InterPro" id="IPR000182">
    <property type="entry name" value="GNAT_dom"/>
</dbReference>
<dbReference type="PANTHER" id="PTHR43441">
    <property type="entry name" value="RIBOSOMAL-PROTEIN-SERINE ACETYLTRANSFERASE"/>
    <property type="match status" value="1"/>
</dbReference>
<organism evidence="2 4">
    <name type="scientific">Enterococcus haemoperoxidus ATCC BAA-382</name>
    <dbReference type="NCBI Taxonomy" id="1158608"/>
    <lineage>
        <taxon>Bacteria</taxon>
        <taxon>Bacillati</taxon>
        <taxon>Bacillota</taxon>
        <taxon>Bacilli</taxon>
        <taxon>Lactobacillales</taxon>
        <taxon>Enterococcaceae</taxon>
        <taxon>Enterococcus</taxon>
    </lineage>
</organism>
<dbReference type="Gene3D" id="3.40.630.30">
    <property type="match status" value="1"/>
</dbReference>
<dbReference type="RefSeq" id="WP_010762156.1">
    <property type="nucleotide sequence ID" value="NZ_KB946316.1"/>
</dbReference>
<dbReference type="FunFam" id="3.40.630.30:FF:000047">
    <property type="entry name" value="Acetyltransferase, GNAT family"/>
    <property type="match status" value="1"/>
</dbReference>
<evidence type="ECO:0000313" key="5">
    <source>
        <dbReference type="Proteomes" id="UP000014197"/>
    </source>
</evidence>
<dbReference type="STRING" id="155618.RV06_GL000711"/>
<evidence type="ECO:0000313" key="4">
    <source>
        <dbReference type="Proteomes" id="UP000013858"/>
    </source>
</evidence>
<gene>
    <name evidence="3" type="ORF">I583_02919</name>
    <name evidence="2" type="ORF">UAW_01954</name>
</gene>
<proteinExistence type="predicted"/>
<reference evidence="3 5" key="2">
    <citation type="submission" date="2013-03" db="EMBL/GenBank/DDBJ databases">
        <title>The Genome Sequence of Enterococcus haemoperoxidus BAA-382 (PacBio/Illumina hybrid assembly).</title>
        <authorList>
            <consortium name="The Broad Institute Genomics Platform"/>
            <consortium name="The Broad Institute Genome Sequencing Center for Infectious Disease"/>
            <person name="Earl A."/>
            <person name="Russ C."/>
            <person name="Gilmore M."/>
            <person name="Surin D."/>
            <person name="Walker B."/>
            <person name="Young S."/>
            <person name="Zeng Q."/>
            <person name="Gargeya S."/>
            <person name="Fitzgerald M."/>
            <person name="Haas B."/>
            <person name="Abouelleil A."/>
            <person name="Allen A.W."/>
            <person name="Alvarado L."/>
            <person name="Arachchi H.M."/>
            <person name="Berlin A.M."/>
            <person name="Chapman S.B."/>
            <person name="Gainer-Dewar J."/>
            <person name="Goldberg J."/>
            <person name="Griggs A."/>
            <person name="Gujja S."/>
            <person name="Hansen M."/>
            <person name="Howarth C."/>
            <person name="Imamovic A."/>
            <person name="Ireland A."/>
            <person name="Larimer J."/>
            <person name="McCowan C."/>
            <person name="Murphy C."/>
            <person name="Pearson M."/>
            <person name="Poon T.W."/>
            <person name="Priest M."/>
            <person name="Roberts A."/>
            <person name="Saif S."/>
            <person name="Shea T."/>
            <person name="Sisk P."/>
            <person name="Sykes S."/>
            <person name="Wortman J."/>
            <person name="Nusbaum C."/>
            <person name="Birren B."/>
        </authorList>
    </citation>
    <scope>NUCLEOTIDE SEQUENCE [LARGE SCALE GENOMIC DNA]</scope>
    <source>
        <strain evidence="3 5">ATCC BAA-382</strain>
    </source>
</reference>
<sequence length="236" mass="27435">MKIGTQYNSYNQPISYPVNNWSTRDYPTKTILEGTYCRLEKIDPSRHLEDLYNNVYGPETNPKNWTYIPIVSFENKQDFSVYLTSISHLQDPFHYAIIDKASKKAVGTLALMRINREQGTVEVGFVIYSDQLKKTRIATEAQYLLACYALDELGYRRYEWKCDALNEPSRKAALRLGFTFEGVFRNAIVYKGRNRDTAWFSIIESEWPKIKSKLESWLSISNFTADGEQKKSLNEC</sequence>
<dbReference type="OrthoDB" id="9795199at2"/>
<dbReference type="SUPFAM" id="SSF55729">
    <property type="entry name" value="Acyl-CoA N-acyltransferases (Nat)"/>
    <property type="match status" value="1"/>
</dbReference>
<dbReference type="eggNOG" id="COG1670">
    <property type="taxonomic scope" value="Bacteria"/>
</dbReference>
<name>R2SKA6_9ENTE</name>
<dbReference type="AlphaFoldDB" id="R2SKA6"/>
<keyword evidence="5" id="KW-1185">Reference proteome</keyword>
<dbReference type="PROSITE" id="PS51186">
    <property type="entry name" value="GNAT"/>
    <property type="match status" value="1"/>
</dbReference>
<evidence type="ECO:0000313" key="2">
    <source>
        <dbReference type="EMBL" id="EOH95605.1"/>
    </source>
</evidence>
<dbReference type="PATRIC" id="fig|1158608.3.peg.1927"/>
<feature type="domain" description="N-acetyltransferase" evidence="1">
    <location>
        <begin position="58"/>
        <end position="196"/>
    </location>
</feature>
<dbReference type="PANTHER" id="PTHR43441:SF2">
    <property type="entry name" value="FAMILY ACETYLTRANSFERASE, PUTATIVE (AFU_ORTHOLOGUE AFUA_7G00850)-RELATED"/>
    <property type="match status" value="1"/>
</dbReference>
<dbReference type="InterPro" id="IPR016181">
    <property type="entry name" value="Acyl_CoA_acyltransferase"/>
</dbReference>
<evidence type="ECO:0000259" key="1">
    <source>
        <dbReference type="PROSITE" id="PS51186"/>
    </source>
</evidence>
<accession>R2SKA6</accession>
<dbReference type="EMBL" id="AJAR01000019">
    <property type="protein sequence ID" value="EOH95605.1"/>
    <property type="molecule type" value="Genomic_DNA"/>
</dbReference>
<evidence type="ECO:0000313" key="3">
    <source>
        <dbReference type="EMBL" id="EOT60284.1"/>
    </source>
</evidence>
<dbReference type="GO" id="GO:1990189">
    <property type="term" value="F:protein N-terminal-serine acetyltransferase activity"/>
    <property type="evidence" value="ECO:0007669"/>
    <property type="project" value="TreeGrafter"/>
</dbReference>
<dbReference type="Proteomes" id="UP000014197">
    <property type="component" value="Unassembled WGS sequence"/>
</dbReference>
<comment type="caution">
    <text evidence="2">The sequence shown here is derived from an EMBL/GenBank/DDBJ whole genome shotgun (WGS) entry which is preliminary data.</text>
</comment>
<reference evidence="2 4" key="1">
    <citation type="submission" date="2013-02" db="EMBL/GenBank/DDBJ databases">
        <title>The Genome Sequence of Enterococcus haemoperoxidus BAA-382.</title>
        <authorList>
            <consortium name="The Broad Institute Genome Sequencing Platform"/>
            <consortium name="The Broad Institute Genome Sequencing Center for Infectious Disease"/>
            <person name="Earl A.M."/>
            <person name="Gilmore M.S."/>
            <person name="Lebreton F."/>
            <person name="Walker B."/>
            <person name="Young S.K."/>
            <person name="Zeng Q."/>
            <person name="Gargeya S."/>
            <person name="Fitzgerald M."/>
            <person name="Haas B."/>
            <person name="Abouelleil A."/>
            <person name="Alvarado L."/>
            <person name="Arachchi H.M."/>
            <person name="Berlin A.M."/>
            <person name="Chapman S.B."/>
            <person name="Dewar J."/>
            <person name="Goldberg J."/>
            <person name="Griggs A."/>
            <person name="Gujja S."/>
            <person name="Hansen M."/>
            <person name="Howarth C."/>
            <person name="Imamovic A."/>
            <person name="Larimer J."/>
            <person name="McCowan C."/>
            <person name="Murphy C."/>
            <person name="Neiman D."/>
            <person name="Pearson M."/>
            <person name="Priest M."/>
            <person name="Roberts A."/>
            <person name="Saif S."/>
            <person name="Shea T."/>
            <person name="Sisk P."/>
            <person name="Sykes S."/>
            <person name="Wortman J."/>
            <person name="Nusbaum C."/>
            <person name="Birren B."/>
        </authorList>
    </citation>
    <scope>NUCLEOTIDE SEQUENCE [LARGE SCALE GENOMIC DNA]</scope>
    <source>
        <strain evidence="2 4">ATCC BAA-382</strain>
    </source>
</reference>